<sequence length="800" mass="89188">MTEIRQGTAAFGHPGLPPNWTEGAKEGVGTAYNSLSRVWFTLAGGIITEVYYPTIDRPQVRDLTLLITDGETFFQAENTHLFTETRTNSPTSLSYQIINSDPDGRYAITKNVIADPSSACVLQNVRLAGAPDFLSRLRLYVQCAPHLNVSGWHNNGMVIESAGRTMLAAEKDGVWMVLGANIPFKRVSCGYSGVSDGWTDISDNFQMDWEYAEARDGNIALTAELDFNPKADFTLGLALGDSLQHAVTNLFQALALPFKDRQKIYDQQWQQRNTALRKLGEYSGDTGNLYHAGTSLLAAHEDKTYPGAFIASLAIPWGTSRGGDEEAGGYHLVWTRDLVNSVTGLLAAGDSEAARRALIYLAAAQHSDGNFPQNFWLDGQPYWEGVQLDEVAFPIILARKLHQSGIKSDFDDYEIVKRAAGFLVNYGPATQQERWEENSGYSPSTLASNIAALICAAAFCREKDDTATAEFLEDYADFLESHLEKWTVTNQGTLVCNLPRHYIRINPVAIDDPHPDDSPDNKILTIRNHPSGEKSEFEAPDIVDAGFLELVRYGIRRPDDQLIEDSLKVVDAVLKTQTPFGPVWRRYNHDGYGQRLDGSDYQGWGFGHGWPLLTGERAHYELAAGRDITSYLEALEGFSSYTGLLPEQVWIKDDLTEAGMYLGRPTGAAMPLIWAHAEYIKLLRSKADGVIFDLIPEVAARYLTDRKSAGCHEVWKFNYRPQHVKPGERLRIQTQAAFRLVWTMNDWQTVNQDDAVATAVGIYYVDLIAVNDSVSPIRFTFYWTASEHWEGRDFEVAISS</sequence>
<dbReference type="Gene3D" id="2.70.98.10">
    <property type="match status" value="1"/>
</dbReference>
<dbReference type="EMBL" id="CP146612">
    <property type="protein sequence ID" value="WWX25443.1"/>
    <property type="molecule type" value="Genomic_DNA"/>
</dbReference>
<dbReference type="InterPro" id="IPR008928">
    <property type="entry name" value="6-hairpin_glycosidase_sf"/>
</dbReference>
<dbReference type="CDD" id="cd07430">
    <property type="entry name" value="GH15_N"/>
    <property type="match status" value="1"/>
</dbReference>
<dbReference type="InterPro" id="IPR015220">
    <property type="entry name" value="Glucodextranase_N"/>
</dbReference>
<dbReference type="PANTHER" id="PTHR31616:SF0">
    <property type="entry name" value="GLUCAN 1,4-ALPHA-GLUCOSIDASE"/>
    <property type="match status" value="1"/>
</dbReference>
<reference evidence="3 4" key="1">
    <citation type="submission" date="2024-03" db="EMBL/GenBank/DDBJ databases">
        <title>A Dehalogenimonas Isolated from Estuarine Sediments Dihaloeliminates Chlorinated Alkanes.</title>
        <authorList>
            <person name="Yang Y."/>
            <person name="Wang H."/>
        </authorList>
    </citation>
    <scope>NUCLEOTIDE SEQUENCE [LARGE SCALE GENOMIC DNA]</scope>
    <source>
        <strain evidence="3 4">W</strain>
    </source>
</reference>
<dbReference type="Pfam" id="PF00723">
    <property type="entry name" value="Glyco_hydro_15"/>
    <property type="match status" value="2"/>
</dbReference>
<dbReference type="InterPro" id="IPR011613">
    <property type="entry name" value="GH15-like"/>
</dbReference>
<feature type="domain" description="Glucodextranase N-terminal" evidence="2">
    <location>
        <begin position="10"/>
        <end position="271"/>
    </location>
</feature>
<accession>A0ABZ2J9K0</accession>
<feature type="domain" description="GH15-like" evidence="1">
    <location>
        <begin position="297"/>
        <end position="355"/>
    </location>
</feature>
<name>A0ABZ2J9K0_9CHLR</name>
<keyword evidence="3" id="KW-0378">Hydrolase</keyword>
<dbReference type="InterPro" id="IPR011013">
    <property type="entry name" value="Gal_mutarotase_sf_dom"/>
</dbReference>
<gene>
    <name evidence="3" type="ORF">V8247_00300</name>
</gene>
<dbReference type="InterPro" id="IPR012341">
    <property type="entry name" value="6hp_glycosidase-like_sf"/>
</dbReference>
<dbReference type="InterPro" id="IPR014718">
    <property type="entry name" value="GH-type_carb-bd"/>
</dbReference>
<evidence type="ECO:0000313" key="3">
    <source>
        <dbReference type="EMBL" id="WWX25443.1"/>
    </source>
</evidence>
<evidence type="ECO:0000259" key="2">
    <source>
        <dbReference type="Pfam" id="PF09137"/>
    </source>
</evidence>
<dbReference type="Proteomes" id="UP001375370">
    <property type="component" value="Chromosome"/>
</dbReference>
<protein>
    <submittedName>
        <fullName evidence="3">Glycoside hydrolase family 15 protein</fullName>
    </submittedName>
</protein>
<dbReference type="SUPFAM" id="SSF74650">
    <property type="entry name" value="Galactose mutarotase-like"/>
    <property type="match status" value="1"/>
</dbReference>
<dbReference type="RefSeq" id="WP_338737591.1">
    <property type="nucleotide sequence ID" value="NZ_CP146612.1"/>
</dbReference>
<dbReference type="SUPFAM" id="SSF48208">
    <property type="entry name" value="Six-hairpin glycosidases"/>
    <property type="match status" value="1"/>
</dbReference>
<dbReference type="GO" id="GO:0016787">
    <property type="term" value="F:hydrolase activity"/>
    <property type="evidence" value="ECO:0007669"/>
    <property type="project" value="UniProtKB-KW"/>
</dbReference>
<dbReference type="PANTHER" id="PTHR31616">
    <property type="entry name" value="TREHALASE"/>
    <property type="match status" value="1"/>
</dbReference>
<dbReference type="Gene3D" id="1.50.10.10">
    <property type="match status" value="1"/>
</dbReference>
<feature type="domain" description="GH15-like" evidence="1">
    <location>
        <begin position="367"/>
        <end position="682"/>
    </location>
</feature>
<dbReference type="Pfam" id="PF09137">
    <property type="entry name" value="Glucodextran_N"/>
    <property type="match status" value="1"/>
</dbReference>
<proteinExistence type="predicted"/>
<organism evidence="3 4">
    <name type="scientific">Candidatus Dehalogenimonas loeffleri</name>
    <dbReference type="NCBI Taxonomy" id="3127115"/>
    <lineage>
        <taxon>Bacteria</taxon>
        <taxon>Bacillati</taxon>
        <taxon>Chloroflexota</taxon>
        <taxon>Dehalococcoidia</taxon>
        <taxon>Dehalococcoidales</taxon>
        <taxon>Dehalococcoidaceae</taxon>
        <taxon>Dehalogenimonas</taxon>
    </lineage>
</organism>
<keyword evidence="4" id="KW-1185">Reference proteome</keyword>
<evidence type="ECO:0000313" key="4">
    <source>
        <dbReference type="Proteomes" id="UP001375370"/>
    </source>
</evidence>
<evidence type="ECO:0000259" key="1">
    <source>
        <dbReference type="Pfam" id="PF00723"/>
    </source>
</evidence>